<reference evidence="2 3" key="1">
    <citation type="submission" date="2021-06" db="EMBL/GenBank/DDBJ databases">
        <authorList>
            <person name="Palmer J.M."/>
        </authorList>
    </citation>
    <scope>NUCLEOTIDE SEQUENCE [LARGE SCALE GENOMIC DNA]</scope>
    <source>
        <strain evidence="2 3">CL_MEX2019</strain>
        <tissue evidence="2">Muscle</tissue>
    </source>
</reference>
<feature type="compositionally biased region" description="Basic and acidic residues" evidence="1">
    <location>
        <begin position="127"/>
        <end position="162"/>
    </location>
</feature>
<feature type="region of interest" description="Disordered" evidence="1">
    <location>
        <begin position="115"/>
        <end position="162"/>
    </location>
</feature>
<name>A0ABU7ENG1_9TELE</name>
<accession>A0ABU7ENG1</accession>
<dbReference type="Proteomes" id="UP001352852">
    <property type="component" value="Unassembled WGS sequence"/>
</dbReference>
<gene>
    <name evidence="2" type="ORF">CHARACLAT_029770</name>
</gene>
<dbReference type="EMBL" id="JAHUTJ010061672">
    <property type="protein sequence ID" value="MED6288768.1"/>
    <property type="molecule type" value="Genomic_DNA"/>
</dbReference>
<evidence type="ECO:0000256" key="1">
    <source>
        <dbReference type="SAM" id="MobiDB-lite"/>
    </source>
</evidence>
<sequence length="192" mass="21719">MCTSWEYLSITVPLCRVCSHFLCYSKKFVHLLCNTENKRDGSPLKQTSKASNLSPVHRAYQRTEISKIQEKFSSAAPATQDAKKPAANGLVVQMEQDKETEEKTHDRMRIETAELVNGDLESEDQVDSPHHHTDRTGTESHAENEDNKKTTETVQKSEEGSSEHKAYHIEQMVANMCQGSFALQKGYLKMKS</sequence>
<comment type="caution">
    <text evidence="2">The sequence shown here is derived from an EMBL/GenBank/DDBJ whole genome shotgun (WGS) entry which is preliminary data.</text>
</comment>
<proteinExistence type="predicted"/>
<evidence type="ECO:0000313" key="2">
    <source>
        <dbReference type="EMBL" id="MED6288768.1"/>
    </source>
</evidence>
<keyword evidence="3" id="KW-1185">Reference proteome</keyword>
<organism evidence="2 3">
    <name type="scientific">Characodon lateralis</name>
    <dbReference type="NCBI Taxonomy" id="208331"/>
    <lineage>
        <taxon>Eukaryota</taxon>
        <taxon>Metazoa</taxon>
        <taxon>Chordata</taxon>
        <taxon>Craniata</taxon>
        <taxon>Vertebrata</taxon>
        <taxon>Euteleostomi</taxon>
        <taxon>Actinopterygii</taxon>
        <taxon>Neopterygii</taxon>
        <taxon>Teleostei</taxon>
        <taxon>Neoteleostei</taxon>
        <taxon>Acanthomorphata</taxon>
        <taxon>Ovalentaria</taxon>
        <taxon>Atherinomorphae</taxon>
        <taxon>Cyprinodontiformes</taxon>
        <taxon>Goodeidae</taxon>
        <taxon>Characodon</taxon>
    </lineage>
</organism>
<evidence type="ECO:0000313" key="3">
    <source>
        <dbReference type="Proteomes" id="UP001352852"/>
    </source>
</evidence>
<protein>
    <submittedName>
        <fullName evidence="2">Uncharacterized protein</fullName>
    </submittedName>
</protein>